<feature type="transmembrane region" description="Helical" evidence="1">
    <location>
        <begin position="224"/>
        <end position="246"/>
    </location>
</feature>
<gene>
    <name evidence="2" type="ORF">QCA50_016988</name>
</gene>
<evidence type="ECO:0000313" key="3">
    <source>
        <dbReference type="Proteomes" id="UP001385951"/>
    </source>
</evidence>
<dbReference type="AlphaFoldDB" id="A0AAW0FL47"/>
<feature type="transmembrane region" description="Helical" evidence="1">
    <location>
        <begin position="191"/>
        <end position="212"/>
    </location>
</feature>
<feature type="transmembrane region" description="Helical" evidence="1">
    <location>
        <begin position="266"/>
        <end position="293"/>
    </location>
</feature>
<organism evidence="2 3">
    <name type="scientific">Cerrena zonata</name>
    <dbReference type="NCBI Taxonomy" id="2478898"/>
    <lineage>
        <taxon>Eukaryota</taxon>
        <taxon>Fungi</taxon>
        <taxon>Dikarya</taxon>
        <taxon>Basidiomycota</taxon>
        <taxon>Agaricomycotina</taxon>
        <taxon>Agaricomycetes</taxon>
        <taxon>Polyporales</taxon>
        <taxon>Cerrenaceae</taxon>
        <taxon>Cerrena</taxon>
    </lineage>
</organism>
<name>A0AAW0FL47_9APHY</name>
<feature type="transmembrane region" description="Helical" evidence="1">
    <location>
        <begin position="82"/>
        <end position="108"/>
    </location>
</feature>
<evidence type="ECO:0000256" key="1">
    <source>
        <dbReference type="SAM" id="Phobius"/>
    </source>
</evidence>
<keyword evidence="1" id="KW-0812">Transmembrane</keyword>
<keyword evidence="1" id="KW-1133">Transmembrane helix</keyword>
<feature type="transmembrane region" description="Helical" evidence="1">
    <location>
        <begin position="41"/>
        <end position="70"/>
    </location>
</feature>
<sequence>MLPNPLAKRYAPSGMFWPGTLNILSTDEYCYSTGLKGGPEIVIVATVITCVSSALQFVAGLICLRALWVLRRKSRPRLANYLILHTSALEVANLIGLVTAIIGLQWFLGPIAFFNANLWKKRTCDPNHTEHLPPYPKDNIFWEEKQLYARIVTLGRISDIALGTGGLLSDAMLIWRCRQIWSFTLFPRPNLIIILPLLLLVGSIAPLGLSCMKGFFTESSRSSLAYFVITLALNIILTSLIVSRLWYCKLQLRETLGDGYGKHYDILSIVFVESAFMNAVCSILLLASSLWVVNPNISQTMGMMLDIWLGVTPAVQACSNYLIIYRGTKGWYGSWSSDATITNPSIAVFGSVFGSSTSGRMSEHDEYDDFPRDD</sequence>
<proteinExistence type="predicted"/>
<protein>
    <submittedName>
        <fullName evidence="2">Uncharacterized protein</fullName>
    </submittedName>
</protein>
<keyword evidence="3" id="KW-1185">Reference proteome</keyword>
<accession>A0AAW0FL47</accession>
<dbReference type="EMBL" id="JASBNA010000053">
    <property type="protein sequence ID" value="KAK7680042.1"/>
    <property type="molecule type" value="Genomic_DNA"/>
</dbReference>
<dbReference type="Proteomes" id="UP001385951">
    <property type="component" value="Unassembled WGS sequence"/>
</dbReference>
<evidence type="ECO:0000313" key="2">
    <source>
        <dbReference type="EMBL" id="KAK7680042.1"/>
    </source>
</evidence>
<keyword evidence="1" id="KW-0472">Membrane</keyword>
<comment type="caution">
    <text evidence="2">The sequence shown here is derived from an EMBL/GenBank/DDBJ whole genome shotgun (WGS) entry which is preliminary data.</text>
</comment>
<reference evidence="2 3" key="1">
    <citation type="submission" date="2022-09" db="EMBL/GenBank/DDBJ databases">
        <authorList>
            <person name="Palmer J.M."/>
        </authorList>
    </citation>
    <scope>NUCLEOTIDE SEQUENCE [LARGE SCALE GENOMIC DNA]</scope>
    <source>
        <strain evidence="2 3">DSM 7382</strain>
    </source>
</reference>